<feature type="compositionally biased region" description="Polar residues" evidence="1">
    <location>
        <begin position="1"/>
        <end position="36"/>
    </location>
</feature>
<feature type="region of interest" description="Disordered" evidence="1">
    <location>
        <begin position="1"/>
        <end position="49"/>
    </location>
</feature>
<gene>
    <name evidence="2" type="ORF">BWQ96_06127</name>
</gene>
<accession>A0A2V3IQ09</accession>
<organism evidence="2 3">
    <name type="scientific">Gracilariopsis chorda</name>
    <dbReference type="NCBI Taxonomy" id="448386"/>
    <lineage>
        <taxon>Eukaryota</taxon>
        <taxon>Rhodophyta</taxon>
        <taxon>Florideophyceae</taxon>
        <taxon>Rhodymeniophycidae</taxon>
        <taxon>Gracilariales</taxon>
        <taxon>Gracilariaceae</taxon>
        <taxon>Gracilariopsis</taxon>
    </lineage>
</organism>
<evidence type="ECO:0000256" key="1">
    <source>
        <dbReference type="SAM" id="MobiDB-lite"/>
    </source>
</evidence>
<dbReference type="AlphaFoldDB" id="A0A2V3IQ09"/>
<reference evidence="2 3" key="1">
    <citation type="journal article" date="2018" name="Mol. Biol. Evol.">
        <title>Analysis of the draft genome of the red seaweed Gracilariopsis chorda provides insights into genome size evolution in Rhodophyta.</title>
        <authorList>
            <person name="Lee J."/>
            <person name="Yang E.C."/>
            <person name="Graf L."/>
            <person name="Yang J.H."/>
            <person name="Qiu H."/>
            <person name="Zel Zion U."/>
            <person name="Chan C.X."/>
            <person name="Stephens T.G."/>
            <person name="Weber A.P.M."/>
            <person name="Boo G.H."/>
            <person name="Boo S.M."/>
            <person name="Kim K.M."/>
            <person name="Shin Y."/>
            <person name="Jung M."/>
            <person name="Lee S.J."/>
            <person name="Yim H.S."/>
            <person name="Lee J.H."/>
            <person name="Bhattacharya D."/>
            <person name="Yoon H.S."/>
        </authorList>
    </citation>
    <scope>NUCLEOTIDE SEQUENCE [LARGE SCALE GENOMIC DNA]</scope>
    <source>
        <strain evidence="2 3">SKKU-2015</strain>
        <tissue evidence="2">Whole body</tissue>
    </source>
</reference>
<name>A0A2V3IQ09_9FLOR</name>
<proteinExistence type="predicted"/>
<dbReference type="EMBL" id="NBIV01000101">
    <property type="protein sequence ID" value="PXF44154.1"/>
    <property type="molecule type" value="Genomic_DNA"/>
</dbReference>
<protein>
    <submittedName>
        <fullName evidence="2">Uncharacterized protein</fullName>
    </submittedName>
</protein>
<evidence type="ECO:0000313" key="3">
    <source>
        <dbReference type="Proteomes" id="UP000247409"/>
    </source>
</evidence>
<comment type="caution">
    <text evidence="2">The sequence shown here is derived from an EMBL/GenBank/DDBJ whole genome shotgun (WGS) entry which is preliminary data.</text>
</comment>
<keyword evidence="3" id="KW-1185">Reference proteome</keyword>
<evidence type="ECO:0000313" key="2">
    <source>
        <dbReference type="EMBL" id="PXF44154.1"/>
    </source>
</evidence>
<dbReference type="Proteomes" id="UP000247409">
    <property type="component" value="Unassembled WGS sequence"/>
</dbReference>
<sequence length="116" mass="12846">MQSSIRNRMLSQSRNESNSAHSSCDPSATIPQNECGSSDPVIVPPSSPRIPTVAFKKEIKYFISPGEAKGGAVSTRTLFNCMYQTLLGRSLEEMEDDFPIYTEMGNFVKDDICIFV</sequence>